<feature type="domain" description="Cytochrome c-type biogenesis protein H TPR" evidence="5">
    <location>
        <begin position="587"/>
        <end position="700"/>
    </location>
</feature>
<dbReference type="RefSeq" id="WP_148741698.1">
    <property type="nucleotide sequence ID" value="NZ_VSTH01000078.1"/>
</dbReference>
<dbReference type="InterPro" id="IPR051829">
    <property type="entry name" value="Multiheme_Cytochr_ET"/>
</dbReference>
<dbReference type="InterPro" id="IPR011990">
    <property type="entry name" value="TPR-like_helical_dom_sf"/>
</dbReference>
<evidence type="ECO:0000313" key="7">
    <source>
        <dbReference type="Proteomes" id="UP000324797"/>
    </source>
</evidence>
<dbReference type="PANTHER" id="PTHR35038">
    <property type="entry name" value="DISSIMILATORY SULFITE REDUCTASE SIRA"/>
    <property type="match status" value="1"/>
</dbReference>
<evidence type="ECO:0000259" key="4">
    <source>
        <dbReference type="Pfam" id="PF13435"/>
    </source>
</evidence>
<dbReference type="Pfam" id="PF23914">
    <property type="entry name" value="TPR_CcmH_CycH"/>
    <property type="match status" value="1"/>
</dbReference>
<dbReference type="SUPFAM" id="SSF48695">
    <property type="entry name" value="Multiheme cytochromes"/>
    <property type="match status" value="1"/>
</dbReference>
<evidence type="ECO:0000256" key="2">
    <source>
        <dbReference type="PROSITE-ProRule" id="PRU00339"/>
    </source>
</evidence>
<dbReference type="GO" id="GO:0016491">
    <property type="term" value="F:oxidoreductase activity"/>
    <property type="evidence" value="ECO:0007669"/>
    <property type="project" value="TreeGrafter"/>
</dbReference>
<keyword evidence="2" id="KW-0802">TPR repeat</keyword>
<keyword evidence="7" id="KW-1185">Reference proteome</keyword>
<evidence type="ECO:0000313" key="6">
    <source>
        <dbReference type="EMBL" id="TYO64287.1"/>
    </source>
</evidence>
<feature type="domain" description="Cytochrome c-552/4" evidence="4">
    <location>
        <begin position="114"/>
        <end position="153"/>
    </location>
</feature>
<dbReference type="Pfam" id="PF09699">
    <property type="entry name" value="Paired_CXXCH_1"/>
    <property type="match status" value="1"/>
</dbReference>
<organism evidence="6 7">
    <name type="scientific">Bradyrhizobium hipponense</name>
    <dbReference type="NCBI Taxonomy" id="2605638"/>
    <lineage>
        <taxon>Bacteria</taxon>
        <taxon>Pseudomonadati</taxon>
        <taxon>Pseudomonadota</taxon>
        <taxon>Alphaproteobacteria</taxon>
        <taxon>Hyphomicrobiales</taxon>
        <taxon>Nitrobacteraceae</taxon>
        <taxon>Bradyrhizobium</taxon>
    </lineage>
</organism>
<dbReference type="Proteomes" id="UP000324797">
    <property type="component" value="Unassembled WGS sequence"/>
</dbReference>
<name>A0A5S4YLE1_9BRAD</name>
<dbReference type="Gene3D" id="1.10.1130.10">
    <property type="entry name" value="Flavocytochrome C3, Chain A"/>
    <property type="match status" value="2"/>
</dbReference>
<dbReference type="InterPro" id="IPR056413">
    <property type="entry name" value="TPR_CcmH_CycH"/>
</dbReference>
<proteinExistence type="predicted"/>
<dbReference type="InterPro" id="IPR036280">
    <property type="entry name" value="Multihaem_cyt_sf"/>
</dbReference>
<dbReference type="EMBL" id="VSTH01000078">
    <property type="protein sequence ID" value="TYO64287.1"/>
    <property type="molecule type" value="Genomic_DNA"/>
</dbReference>
<dbReference type="SUPFAM" id="SSF48452">
    <property type="entry name" value="TPR-like"/>
    <property type="match status" value="1"/>
</dbReference>
<feature type="domain" description="Doubled CXXCH motif" evidence="3">
    <location>
        <begin position="277"/>
        <end position="309"/>
    </location>
</feature>
<gene>
    <name evidence="6" type="ORF">FXV83_23280</name>
</gene>
<dbReference type="InterPro" id="IPR019734">
    <property type="entry name" value="TPR_rpt"/>
</dbReference>
<evidence type="ECO:0000259" key="3">
    <source>
        <dbReference type="Pfam" id="PF09699"/>
    </source>
</evidence>
<dbReference type="InterPro" id="IPR023155">
    <property type="entry name" value="Cyt_c-552/4"/>
</dbReference>
<dbReference type="PROSITE" id="PS50005">
    <property type="entry name" value="TPR"/>
    <property type="match status" value="2"/>
</dbReference>
<dbReference type="Pfam" id="PF13435">
    <property type="entry name" value="Cytochrome_C554"/>
    <property type="match status" value="1"/>
</dbReference>
<protein>
    <submittedName>
        <fullName evidence="6">Tetratricopeptide repeat protein</fullName>
    </submittedName>
</protein>
<accession>A0A5S4YLE1</accession>
<sequence length="717" mass="79340">MQHATDTTMLGNFNDASFDYYGVHSRFFRKDGKFLVETDGPDGKFAVFEVKYTFGIDPLQQYLVEFPDGRLQALSLAWDSRPQDAGGQRWFHLYPNEEIKHDDVLHWTRLNQNWNFMCAECHSTGVAKNYDAKTDRFATTWTEISVGCEACHGHSSRHIAWARDQRSWWPFGKRDDQRMGLLVRFDERHNAAWPIDPQGGTARRTVEPAPLRKEVETCGLCHARRAGFKEDWEPGQWLSQTHVVEALARTTYYPDGQNRDVEEPYNYTPFKQSKMFAAGVTCSDCHEPHSAKLRASSEGVCLQCHAPDKYADARHRRHASVDPPPTCISCHMPARTYMVVDPRHDHSFRIPRPDLSGTLATPNACNDCHRDKSPQWAAAAVEEWFGPNRGGFQTYGAAFHAARTDAADAATLLAAIAADGKAPPVARATALSELASHISPANIGAARSGLADPDPMVRIGALDMIENLPAGQIWSIASPLLADPVRGVRIRAASLLAAVPTASQPPADRQRFDRAAKEFVDAQRFNADRPEGRTTLANFLAQRGQAPEAEAEYKAALRLNPQYIAAAINLADLYRQHGRDSEGEIILRSALAAAPDEAAGHHALGLTLARLKRPDEALAEFRRATELEPDSSQYAYVYAVALHSDGQRDEAVAVLKEALKNHPGDHDILSALISFNRTIGDVAAALAYAEQLAAIMPDDRNLAALIGELRRQLPKPN</sequence>
<dbReference type="SMART" id="SM00028">
    <property type="entry name" value="TPR"/>
    <property type="match status" value="4"/>
</dbReference>
<comment type="caution">
    <text evidence="6">The sequence shown here is derived from an EMBL/GenBank/DDBJ whole genome shotgun (WGS) entry which is preliminary data.</text>
</comment>
<evidence type="ECO:0000259" key="5">
    <source>
        <dbReference type="Pfam" id="PF23914"/>
    </source>
</evidence>
<dbReference type="InterPro" id="IPR010177">
    <property type="entry name" value="Paired_CXXCH_1"/>
</dbReference>
<dbReference type="Gene3D" id="1.25.40.10">
    <property type="entry name" value="Tetratricopeptide repeat domain"/>
    <property type="match status" value="1"/>
</dbReference>
<reference evidence="6 7" key="1">
    <citation type="submission" date="2019-08" db="EMBL/GenBank/DDBJ databases">
        <title>Bradyrhizobium hipponensis sp. nov., a rhizobium isolated from a Lupinus angustifolius root nodule in Tunisia.</title>
        <authorList>
            <person name="Off K."/>
            <person name="Rejili M."/>
            <person name="Mars M."/>
            <person name="Brachmann A."/>
            <person name="Marin M."/>
        </authorList>
    </citation>
    <scope>NUCLEOTIDE SEQUENCE [LARGE SCALE GENOMIC DNA]</scope>
    <source>
        <strain evidence="7">aSej3</strain>
    </source>
</reference>
<dbReference type="AlphaFoldDB" id="A0A5S4YLE1"/>
<feature type="repeat" description="TPR" evidence="2">
    <location>
        <begin position="530"/>
        <end position="563"/>
    </location>
</feature>
<dbReference type="PANTHER" id="PTHR35038:SF8">
    <property type="entry name" value="C-TYPE POLYHEME CYTOCHROME OMCC"/>
    <property type="match status" value="1"/>
</dbReference>
<keyword evidence="1" id="KW-0732">Signal</keyword>
<evidence type="ECO:0000256" key="1">
    <source>
        <dbReference type="ARBA" id="ARBA00022729"/>
    </source>
</evidence>
<feature type="repeat" description="TPR" evidence="2">
    <location>
        <begin position="598"/>
        <end position="631"/>
    </location>
</feature>